<feature type="region of interest" description="Disordered" evidence="1">
    <location>
        <begin position="61"/>
        <end position="93"/>
    </location>
</feature>
<evidence type="ECO:0000259" key="2">
    <source>
        <dbReference type="Pfam" id="PF22513"/>
    </source>
</evidence>
<dbReference type="InterPro" id="IPR013321">
    <property type="entry name" value="Arc_rbn_hlx_hlx"/>
</dbReference>
<dbReference type="EMBL" id="UGVN01000002">
    <property type="protein sequence ID" value="SUE95322.1"/>
    <property type="molecule type" value="Genomic_DNA"/>
</dbReference>
<proteinExistence type="predicted"/>
<dbReference type="GeneID" id="99631422"/>
<dbReference type="InterPro" id="IPR053853">
    <property type="entry name" value="FitA-like_RHH"/>
</dbReference>
<dbReference type="AlphaFoldDB" id="A0A1S8D2C8"/>
<dbReference type="OrthoDB" id="2389872at2"/>
<dbReference type="Gene3D" id="1.10.1220.10">
    <property type="entry name" value="Met repressor-like"/>
    <property type="match status" value="1"/>
</dbReference>
<protein>
    <submittedName>
        <fullName evidence="4">Bifunctional SbtC-like/phosphopantothenoylcysteine decarboxylase/phosphopantothenate synthase</fullName>
    </submittedName>
</protein>
<accession>A0A1S8D2C8</accession>
<evidence type="ECO:0000313" key="5">
    <source>
        <dbReference type="Proteomes" id="UP000054844"/>
    </source>
</evidence>
<reference evidence="4 6" key="2">
    <citation type="submission" date="2018-06" db="EMBL/GenBank/DDBJ databases">
        <authorList>
            <consortium name="Pathogen Informatics"/>
            <person name="Doyle S."/>
        </authorList>
    </citation>
    <scope>NUCLEOTIDE SEQUENCE [LARGE SCALE GENOMIC DNA]</scope>
    <source>
        <strain evidence="4 6">NCTC13291</strain>
    </source>
</reference>
<dbReference type="InterPro" id="IPR010985">
    <property type="entry name" value="Ribbon_hlx_hlx"/>
</dbReference>
<evidence type="ECO:0000256" key="1">
    <source>
        <dbReference type="SAM" id="MobiDB-lite"/>
    </source>
</evidence>
<sequence length="93" mass="10304">MATLTVRNLEDDVVRALRIRAAEHGRSAEAEHREILRQILTASREPSPRVAAAKRLAEFRRRTSGRGSATAAQLLEESRQGRAGNLLRESSCP</sequence>
<dbReference type="Pfam" id="PF22513">
    <property type="entry name" value="FitA-like_RHH"/>
    <property type="match status" value="1"/>
</dbReference>
<dbReference type="Proteomes" id="UP000254919">
    <property type="component" value="Unassembled WGS sequence"/>
</dbReference>
<reference evidence="3 5" key="1">
    <citation type="submission" date="2016-12" db="EMBL/GenBank/DDBJ databases">
        <title>Draft genome sequence of Roseomonas mucosa strain AU37, isolated from a peripheral intravenous catheter.</title>
        <authorList>
            <person name="Choudhury M.A."/>
            <person name="Sidjabat H.E."/>
            <person name="Wailan A.M."/>
            <person name="Zhang L."/>
            <person name="Marsh N.M."/>
            <person name="Rickard C.M."/>
            <person name="Davies M."/>
            <person name="Mcmillan D.J."/>
        </authorList>
    </citation>
    <scope>NUCLEOTIDE SEQUENCE [LARGE SCALE GENOMIC DNA]</scope>
    <source>
        <strain evidence="3 5">SAVE376</strain>
    </source>
</reference>
<evidence type="ECO:0000313" key="4">
    <source>
        <dbReference type="EMBL" id="SUE95322.1"/>
    </source>
</evidence>
<keyword evidence="5" id="KW-1185">Reference proteome</keyword>
<dbReference type="GO" id="GO:0006355">
    <property type="term" value="P:regulation of DNA-templated transcription"/>
    <property type="evidence" value="ECO:0007669"/>
    <property type="project" value="InterPro"/>
</dbReference>
<dbReference type="RefSeq" id="WP_019460158.1">
    <property type="nucleotide sequence ID" value="NZ_AP031463.1"/>
</dbReference>
<dbReference type="EMBL" id="LLWF02000083">
    <property type="protein sequence ID" value="ONH81914.1"/>
    <property type="molecule type" value="Genomic_DNA"/>
</dbReference>
<evidence type="ECO:0000313" key="3">
    <source>
        <dbReference type="EMBL" id="ONH81914.1"/>
    </source>
</evidence>
<evidence type="ECO:0000313" key="6">
    <source>
        <dbReference type="Proteomes" id="UP000254919"/>
    </source>
</evidence>
<organism evidence="3 5">
    <name type="scientific">Roseomonas mucosa</name>
    <dbReference type="NCBI Taxonomy" id="207340"/>
    <lineage>
        <taxon>Bacteria</taxon>
        <taxon>Pseudomonadati</taxon>
        <taxon>Pseudomonadota</taxon>
        <taxon>Alphaproteobacteria</taxon>
        <taxon>Acetobacterales</taxon>
        <taxon>Roseomonadaceae</taxon>
        <taxon>Roseomonas</taxon>
    </lineage>
</organism>
<name>A0A1S8D2C8_9PROT</name>
<dbReference type="Proteomes" id="UP000054844">
    <property type="component" value="Unassembled WGS sequence"/>
</dbReference>
<gene>
    <name evidence="3" type="ORF">APZ41_017435</name>
    <name evidence="4" type="ORF">NCTC13291_04206</name>
</gene>
<feature type="domain" description="Antitoxin FitA-like ribbon-helix-helix" evidence="2">
    <location>
        <begin position="2"/>
        <end position="39"/>
    </location>
</feature>
<dbReference type="SUPFAM" id="SSF47598">
    <property type="entry name" value="Ribbon-helix-helix"/>
    <property type="match status" value="1"/>
</dbReference>
<dbReference type="STRING" id="207340.APZ41_017435"/>